<comment type="similarity">
    <text evidence="9">Belongs to the OXA1/ALB3/YidC family.</text>
</comment>
<dbReference type="AlphaFoldDB" id="A0A1F4S700"/>
<dbReference type="PANTHER" id="PTHR12428">
    <property type="entry name" value="OXA1"/>
    <property type="match status" value="1"/>
</dbReference>
<dbReference type="NCBIfam" id="TIGR03592">
    <property type="entry name" value="yidC_oxa1_cterm"/>
    <property type="match status" value="1"/>
</dbReference>
<feature type="transmembrane region" description="Helical" evidence="10">
    <location>
        <begin position="189"/>
        <end position="210"/>
    </location>
</feature>
<reference evidence="12 13" key="1">
    <citation type="journal article" date="2016" name="Nat. Commun.">
        <title>Thousands of microbial genomes shed light on interconnected biogeochemical processes in an aquifer system.</title>
        <authorList>
            <person name="Anantharaman K."/>
            <person name="Brown C.T."/>
            <person name="Hug L.A."/>
            <person name="Sharon I."/>
            <person name="Castelle C.J."/>
            <person name="Probst A.J."/>
            <person name="Thomas B.C."/>
            <person name="Singh A."/>
            <person name="Wilkins M.J."/>
            <person name="Karaoz U."/>
            <person name="Brodie E.L."/>
            <person name="Williams K.H."/>
            <person name="Hubbard S.S."/>
            <person name="Banfield J.F."/>
        </authorList>
    </citation>
    <scope>NUCLEOTIDE SEQUENCE [LARGE SCALE GENOMIC DNA]</scope>
</reference>
<dbReference type="Pfam" id="PF02096">
    <property type="entry name" value="60KD_IMP"/>
    <property type="match status" value="1"/>
</dbReference>
<dbReference type="InterPro" id="IPR047196">
    <property type="entry name" value="YidC_ALB_C"/>
</dbReference>
<proteinExistence type="inferred from homology"/>
<evidence type="ECO:0000256" key="7">
    <source>
        <dbReference type="ARBA" id="ARBA00023136"/>
    </source>
</evidence>
<evidence type="ECO:0000313" key="13">
    <source>
        <dbReference type="Proteomes" id="UP000177905"/>
    </source>
</evidence>
<name>A0A1F4S700_UNCSA</name>
<keyword evidence="7 10" id="KW-0472">Membrane</keyword>
<dbReference type="GO" id="GO:0051205">
    <property type="term" value="P:protein insertion into membrane"/>
    <property type="evidence" value="ECO:0007669"/>
    <property type="project" value="TreeGrafter"/>
</dbReference>
<dbReference type="InterPro" id="IPR028055">
    <property type="entry name" value="YidC/Oxa/ALB_C"/>
</dbReference>
<keyword evidence="4 9" id="KW-0812">Transmembrane</keyword>
<keyword evidence="8" id="KW-0143">Chaperone</keyword>
<keyword evidence="2" id="KW-0813">Transport</keyword>
<dbReference type="CDD" id="cd20070">
    <property type="entry name" value="5TM_YidC_Alb3"/>
    <property type="match status" value="1"/>
</dbReference>
<feature type="transmembrane region" description="Helical" evidence="10">
    <location>
        <begin position="165"/>
        <end position="183"/>
    </location>
</feature>
<dbReference type="PANTHER" id="PTHR12428:SF65">
    <property type="entry name" value="CYTOCHROME C OXIDASE ASSEMBLY PROTEIN COX18, MITOCHONDRIAL"/>
    <property type="match status" value="1"/>
</dbReference>
<keyword evidence="3" id="KW-1003">Cell membrane</keyword>
<sequence length="216" mass="24378">MSWLIDIMLAGLNFFYSYTGNYGFSIIFLTILINMALYPLTLSSIVQMSALQKIQPKIQEIQKKFKEKPAELQKALSEIYKNEKVNPFGGCLPMLLKIPFFIGFFMALQSTQFKSIIADPSVNSSFLWIANLAKPDPTYTMIILIAISTYLSQKSMPNAASNQQMAGFNMFMPIFIAFVSISFPAGVQLYWIASSLVGAAQQFFIMKYVVLKKESF</sequence>
<evidence type="ECO:0000259" key="11">
    <source>
        <dbReference type="Pfam" id="PF02096"/>
    </source>
</evidence>
<evidence type="ECO:0000256" key="1">
    <source>
        <dbReference type="ARBA" id="ARBA00004651"/>
    </source>
</evidence>
<evidence type="ECO:0000256" key="2">
    <source>
        <dbReference type="ARBA" id="ARBA00022448"/>
    </source>
</evidence>
<dbReference type="GO" id="GO:0015031">
    <property type="term" value="P:protein transport"/>
    <property type="evidence" value="ECO:0007669"/>
    <property type="project" value="UniProtKB-KW"/>
</dbReference>
<gene>
    <name evidence="12" type="ORF">A2290_02875</name>
</gene>
<accession>A0A1F4S700</accession>
<evidence type="ECO:0000256" key="10">
    <source>
        <dbReference type="SAM" id="Phobius"/>
    </source>
</evidence>
<feature type="transmembrane region" description="Helical" evidence="10">
    <location>
        <begin position="20"/>
        <end position="40"/>
    </location>
</feature>
<evidence type="ECO:0000256" key="8">
    <source>
        <dbReference type="ARBA" id="ARBA00023186"/>
    </source>
</evidence>
<evidence type="ECO:0000256" key="6">
    <source>
        <dbReference type="ARBA" id="ARBA00022989"/>
    </source>
</evidence>
<comment type="subcellular location">
    <subcellularLocation>
        <location evidence="1">Cell membrane</location>
        <topology evidence="1">Multi-pass membrane protein</topology>
    </subcellularLocation>
    <subcellularLocation>
        <location evidence="9">Membrane</location>
        <topology evidence="9">Multi-pass membrane protein</topology>
    </subcellularLocation>
</comment>
<protein>
    <recommendedName>
        <fullName evidence="11">Membrane insertase YidC/Oxa/ALB C-terminal domain-containing protein</fullName>
    </recommendedName>
</protein>
<dbReference type="GO" id="GO:0032977">
    <property type="term" value="F:membrane insertase activity"/>
    <property type="evidence" value="ECO:0007669"/>
    <property type="project" value="InterPro"/>
</dbReference>
<evidence type="ECO:0000256" key="5">
    <source>
        <dbReference type="ARBA" id="ARBA00022927"/>
    </source>
</evidence>
<keyword evidence="6 10" id="KW-1133">Transmembrane helix</keyword>
<feature type="domain" description="Membrane insertase YidC/Oxa/ALB C-terminal" evidence="11">
    <location>
        <begin position="22"/>
        <end position="207"/>
    </location>
</feature>
<keyword evidence="5" id="KW-0653">Protein transport</keyword>
<comment type="caution">
    <text evidence="12">The sequence shown here is derived from an EMBL/GenBank/DDBJ whole genome shotgun (WGS) entry which is preliminary data.</text>
</comment>
<evidence type="ECO:0000256" key="4">
    <source>
        <dbReference type="ARBA" id="ARBA00022692"/>
    </source>
</evidence>
<dbReference type="GO" id="GO:0005886">
    <property type="term" value="C:plasma membrane"/>
    <property type="evidence" value="ECO:0007669"/>
    <property type="project" value="UniProtKB-SubCell"/>
</dbReference>
<evidence type="ECO:0000256" key="9">
    <source>
        <dbReference type="RuleBase" id="RU003945"/>
    </source>
</evidence>
<evidence type="ECO:0000256" key="3">
    <source>
        <dbReference type="ARBA" id="ARBA00022475"/>
    </source>
</evidence>
<evidence type="ECO:0000313" key="12">
    <source>
        <dbReference type="EMBL" id="OGC16181.1"/>
    </source>
</evidence>
<organism evidence="12 13">
    <name type="scientific">candidate division WOR-1 bacterium RIFOXYB2_FULL_36_35</name>
    <dbReference type="NCBI Taxonomy" id="1802578"/>
    <lineage>
        <taxon>Bacteria</taxon>
        <taxon>Bacillati</taxon>
        <taxon>Saganbacteria</taxon>
    </lineage>
</organism>
<dbReference type="Proteomes" id="UP000177905">
    <property type="component" value="Unassembled WGS sequence"/>
</dbReference>
<dbReference type="PRINTS" id="PR01900">
    <property type="entry name" value="YIDCPROTEIN"/>
</dbReference>
<dbReference type="EMBL" id="MEUA01000012">
    <property type="protein sequence ID" value="OGC16181.1"/>
    <property type="molecule type" value="Genomic_DNA"/>
</dbReference>
<dbReference type="InterPro" id="IPR001708">
    <property type="entry name" value="YidC/ALB3/OXA1/COX18"/>
</dbReference>
<feature type="transmembrane region" description="Helical" evidence="10">
    <location>
        <begin position="98"/>
        <end position="117"/>
    </location>
</feature>